<dbReference type="FunFam" id="3.40.50.720:FF:000026">
    <property type="entry name" value="Glyoxylate/hydroxypyruvate reductase B"/>
    <property type="match status" value="1"/>
</dbReference>
<evidence type="ECO:0000256" key="1">
    <source>
        <dbReference type="ARBA" id="ARBA00023002"/>
    </source>
</evidence>
<dbReference type="AlphaFoldDB" id="A0A1I5L677"/>
<feature type="domain" description="D-isomer specific 2-hydroxyacid dehydrogenase NAD-binding" evidence="11">
    <location>
        <begin position="108"/>
        <end position="287"/>
    </location>
</feature>
<evidence type="ECO:0000259" key="11">
    <source>
        <dbReference type="Pfam" id="PF02826"/>
    </source>
</evidence>
<dbReference type="Pfam" id="PF02826">
    <property type="entry name" value="2-Hacid_dh_C"/>
    <property type="match status" value="1"/>
</dbReference>
<dbReference type="STRING" id="1884432.SAMN05518683_101120"/>
<dbReference type="SUPFAM" id="SSF51735">
    <property type="entry name" value="NAD(P)-binding Rossmann-fold domains"/>
    <property type="match status" value="1"/>
</dbReference>
<comment type="catalytic activity">
    <reaction evidence="3">
        <text>(R)-glycerate + NADP(+) = 3-hydroxypyruvate + NADPH + H(+)</text>
        <dbReference type="Rhea" id="RHEA:18657"/>
        <dbReference type="ChEBI" id="CHEBI:15378"/>
        <dbReference type="ChEBI" id="CHEBI:16659"/>
        <dbReference type="ChEBI" id="CHEBI:17180"/>
        <dbReference type="ChEBI" id="CHEBI:57783"/>
        <dbReference type="ChEBI" id="CHEBI:58349"/>
        <dbReference type="EC" id="1.1.1.81"/>
    </reaction>
</comment>
<dbReference type="EC" id="1.1.1.81" evidence="7"/>
<dbReference type="GO" id="GO:0016618">
    <property type="term" value="F:hydroxypyruvate reductase [NAD(P)H] activity"/>
    <property type="evidence" value="ECO:0007669"/>
    <property type="project" value="UniProtKB-EC"/>
</dbReference>
<evidence type="ECO:0000256" key="7">
    <source>
        <dbReference type="ARBA" id="ARBA00066674"/>
    </source>
</evidence>
<organism evidence="12 13">
    <name type="scientific">Salibacterium halotolerans</name>
    <dbReference type="NCBI Taxonomy" id="1884432"/>
    <lineage>
        <taxon>Bacteria</taxon>
        <taxon>Bacillati</taxon>
        <taxon>Bacillota</taxon>
        <taxon>Bacilli</taxon>
        <taxon>Bacillales</taxon>
        <taxon>Bacillaceae</taxon>
    </lineage>
</organism>
<dbReference type="EMBL" id="FOXD01000001">
    <property type="protein sequence ID" value="SFO92839.1"/>
    <property type="molecule type" value="Genomic_DNA"/>
</dbReference>
<feature type="domain" description="D-isomer specific 2-hydroxyacid dehydrogenase catalytic" evidence="10">
    <location>
        <begin position="14"/>
        <end position="318"/>
    </location>
</feature>
<evidence type="ECO:0000256" key="9">
    <source>
        <dbReference type="RuleBase" id="RU003719"/>
    </source>
</evidence>
<keyword evidence="13" id="KW-1185">Reference proteome</keyword>
<evidence type="ECO:0000256" key="4">
    <source>
        <dbReference type="ARBA" id="ARBA00052769"/>
    </source>
</evidence>
<dbReference type="InterPro" id="IPR006139">
    <property type="entry name" value="D-isomer_2_OHA_DH_cat_dom"/>
</dbReference>
<dbReference type="Gene3D" id="3.40.50.720">
    <property type="entry name" value="NAD(P)-binding Rossmann-like Domain"/>
    <property type="match status" value="2"/>
</dbReference>
<dbReference type="CDD" id="cd05301">
    <property type="entry name" value="GDH"/>
    <property type="match status" value="1"/>
</dbReference>
<accession>A0A1I5L677</accession>
<proteinExistence type="inferred from homology"/>
<evidence type="ECO:0000256" key="2">
    <source>
        <dbReference type="ARBA" id="ARBA00051801"/>
    </source>
</evidence>
<dbReference type="EC" id="1.1.1.79" evidence="6"/>
<dbReference type="GO" id="GO:0005829">
    <property type="term" value="C:cytosol"/>
    <property type="evidence" value="ECO:0007669"/>
    <property type="project" value="TreeGrafter"/>
</dbReference>
<reference evidence="13" key="1">
    <citation type="submission" date="2016-10" db="EMBL/GenBank/DDBJ databases">
        <authorList>
            <person name="Varghese N."/>
            <person name="Submissions S."/>
        </authorList>
    </citation>
    <scope>NUCLEOTIDE SEQUENCE [LARGE SCALE GENOMIC DNA]</scope>
    <source>
        <strain evidence="13">S7</strain>
    </source>
</reference>
<name>A0A1I5L677_9BACI</name>
<dbReference type="InterPro" id="IPR050223">
    <property type="entry name" value="D-isomer_2-hydroxyacid_DH"/>
</dbReference>
<dbReference type="InterPro" id="IPR029752">
    <property type="entry name" value="D-isomer_DH_CS1"/>
</dbReference>
<sequence>MSTMPKILSYVEPPEDVLAFMKEHAVVTVVRPKKEEERFYEELAEADALYGAGLRIDENLLAHALNLKVISNVSVGYDNLNMGAISKRGITATHTPTVLIDTMADTMIGLMIATARRMPELNNMVKTGGWKKPLTSEYFGTNVHHKTLGIIGMGRIGEEVARRASLGFRMEVMYYNRRRKPDAEHNTGASYAGLHELLQSSDFVMVLTPLTSETRGLINAEAFGSMQQHAVFLNGSRGQVVVEEDLIQALNDGEIASAGLDVFEQEPVDPEHPLLGMENVVALPHIGTATHETRHAMAMDAARQCVDGVHGRTPEHVIQGG</sequence>
<evidence type="ECO:0000259" key="10">
    <source>
        <dbReference type="Pfam" id="PF00389"/>
    </source>
</evidence>
<evidence type="ECO:0000256" key="5">
    <source>
        <dbReference type="ARBA" id="ARBA00061278"/>
    </source>
</evidence>
<protein>
    <recommendedName>
        <fullName evidence="8">Glyoxylate/hydroxypyruvate reductase B</fullName>
        <ecNumber evidence="6">1.1.1.79</ecNumber>
        <ecNumber evidence="7">1.1.1.81</ecNumber>
    </recommendedName>
</protein>
<dbReference type="PROSITE" id="PS00065">
    <property type="entry name" value="D_2_HYDROXYACID_DH_1"/>
    <property type="match status" value="1"/>
</dbReference>
<dbReference type="GO" id="GO:0051287">
    <property type="term" value="F:NAD binding"/>
    <property type="evidence" value="ECO:0007669"/>
    <property type="project" value="InterPro"/>
</dbReference>
<comment type="catalytic activity">
    <reaction evidence="2">
        <text>(R)-glycerate + NAD(+) = 3-hydroxypyruvate + NADH + H(+)</text>
        <dbReference type="Rhea" id="RHEA:17905"/>
        <dbReference type="ChEBI" id="CHEBI:15378"/>
        <dbReference type="ChEBI" id="CHEBI:16659"/>
        <dbReference type="ChEBI" id="CHEBI:17180"/>
        <dbReference type="ChEBI" id="CHEBI:57540"/>
        <dbReference type="ChEBI" id="CHEBI:57945"/>
        <dbReference type="EC" id="1.1.1.81"/>
    </reaction>
</comment>
<keyword evidence="1 9" id="KW-0560">Oxidoreductase</keyword>
<comment type="similarity">
    <text evidence="5">Belongs to the D-isomer specific 2-hydroxyacid dehydrogenase family. GhrB subfamily.</text>
</comment>
<dbReference type="InterPro" id="IPR006140">
    <property type="entry name" value="D-isomer_DH_NAD-bd"/>
</dbReference>
<evidence type="ECO:0000256" key="8">
    <source>
        <dbReference type="ARBA" id="ARBA00073362"/>
    </source>
</evidence>
<dbReference type="Proteomes" id="UP000198892">
    <property type="component" value="Unassembled WGS sequence"/>
</dbReference>
<evidence type="ECO:0000313" key="12">
    <source>
        <dbReference type="EMBL" id="SFO92839.1"/>
    </source>
</evidence>
<evidence type="ECO:0000256" key="6">
    <source>
        <dbReference type="ARBA" id="ARBA00066661"/>
    </source>
</evidence>
<dbReference type="Pfam" id="PF00389">
    <property type="entry name" value="2-Hacid_dh"/>
    <property type="match status" value="1"/>
</dbReference>
<comment type="catalytic activity">
    <reaction evidence="4">
        <text>glycolate + NADP(+) = glyoxylate + NADPH + H(+)</text>
        <dbReference type="Rhea" id="RHEA:10992"/>
        <dbReference type="ChEBI" id="CHEBI:15378"/>
        <dbReference type="ChEBI" id="CHEBI:29805"/>
        <dbReference type="ChEBI" id="CHEBI:36655"/>
        <dbReference type="ChEBI" id="CHEBI:57783"/>
        <dbReference type="ChEBI" id="CHEBI:58349"/>
        <dbReference type="EC" id="1.1.1.79"/>
    </reaction>
</comment>
<dbReference type="InterPro" id="IPR036291">
    <property type="entry name" value="NAD(P)-bd_dom_sf"/>
</dbReference>
<evidence type="ECO:0000313" key="13">
    <source>
        <dbReference type="Proteomes" id="UP000198892"/>
    </source>
</evidence>
<evidence type="ECO:0000256" key="3">
    <source>
        <dbReference type="ARBA" id="ARBA00052239"/>
    </source>
</evidence>
<gene>
    <name evidence="12" type="ORF">SAMN05518683_101120</name>
</gene>
<dbReference type="PANTHER" id="PTHR10996:SF283">
    <property type="entry name" value="GLYOXYLATE_HYDROXYPYRUVATE REDUCTASE B"/>
    <property type="match status" value="1"/>
</dbReference>
<dbReference type="GO" id="GO:0030267">
    <property type="term" value="F:glyoxylate reductase (NADPH) activity"/>
    <property type="evidence" value="ECO:0007669"/>
    <property type="project" value="UniProtKB-EC"/>
</dbReference>
<dbReference type="SUPFAM" id="SSF52283">
    <property type="entry name" value="Formate/glycerate dehydrogenase catalytic domain-like"/>
    <property type="match status" value="1"/>
</dbReference>
<dbReference type="PANTHER" id="PTHR10996">
    <property type="entry name" value="2-HYDROXYACID DEHYDROGENASE-RELATED"/>
    <property type="match status" value="1"/>
</dbReference>